<evidence type="ECO:0000259" key="5">
    <source>
        <dbReference type="PROSITE" id="PS51669"/>
    </source>
</evidence>
<accession>H9NN98</accession>
<dbReference type="SUPFAM" id="SSF53706">
    <property type="entry name" value="Formate dehydrogenase/DMSO reductase, domains 1-3"/>
    <property type="match status" value="1"/>
</dbReference>
<feature type="domain" description="4Fe-4S Mo/W bis-MGD-type" evidence="5">
    <location>
        <begin position="78"/>
        <end position="143"/>
    </location>
</feature>
<dbReference type="Gene3D" id="3.40.228.10">
    <property type="entry name" value="Dimethylsulfoxide Reductase, domain 2"/>
    <property type="match status" value="1"/>
</dbReference>
<evidence type="ECO:0000313" key="7">
    <source>
        <dbReference type="EMBL" id="SMB22299.1"/>
    </source>
</evidence>
<dbReference type="EMBL" id="LT837803">
    <property type="protein sequence ID" value="SMB22299.1"/>
    <property type="molecule type" value="Genomic_DNA"/>
</dbReference>
<reference evidence="6" key="1">
    <citation type="journal article" date="2012" name="J. Biol. Chem.">
        <title>Molybdoenzyme that catalyzes the anaerobic hydroxylation of a tertiary carbon atom in the side chain of cholesterol.</title>
        <authorList>
            <person name="Dermer J."/>
            <person name="Fuchs G."/>
        </authorList>
    </citation>
    <scope>NUCLEOTIDE SEQUENCE</scope>
    <source>
        <strain evidence="6">Chol-1ST</strain>
    </source>
</reference>
<dbReference type="GO" id="GO:0046872">
    <property type="term" value="F:metal ion binding"/>
    <property type="evidence" value="ECO:0007669"/>
    <property type="project" value="UniProtKB-KW"/>
</dbReference>
<comment type="similarity">
    <text evidence="1">Belongs to the prokaryotic molybdopterin-containing oxidoreductase family.</text>
</comment>
<dbReference type="InterPro" id="IPR009010">
    <property type="entry name" value="Asp_de-COase-like_dom_sf"/>
</dbReference>
<dbReference type="Pfam" id="PF00384">
    <property type="entry name" value="Molybdopterin"/>
    <property type="match status" value="1"/>
</dbReference>
<dbReference type="GO" id="GO:0016491">
    <property type="term" value="F:oxidoreductase activity"/>
    <property type="evidence" value="ECO:0007669"/>
    <property type="project" value="InterPro"/>
</dbReference>
<evidence type="ECO:0000313" key="8">
    <source>
        <dbReference type="Proteomes" id="UP000242886"/>
    </source>
</evidence>
<keyword evidence="3" id="KW-0408">Iron</keyword>
<dbReference type="SUPFAM" id="SSF50692">
    <property type="entry name" value="ADC-like"/>
    <property type="match status" value="1"/>
</dbReference>
<dbReference type="Gene3D" id="3.40.50.740">
    <property type="match status" value="2"/>
</dbReference>
<dbReference type="InterPro" id="IPR006657">
    <property type="entry name" value="MoPterin_dinucl-bd_dom"/>
</dbReference>
<dbReference type="Proteomes" id="UP000242886">
    <property type="component" value="Chromosome SDENCHOL"/>
</dbReference>
<evidence type="ECO:0000256" key="4">
    <source>
        <dbReference type="ARBA" id="ARBA00023014"/>
    </source>
</evidence>
<reference evidence="7" key="2">
    <citation type="submission" date="2017-03" db="EMBL/GenBank/DDBJ databases">
        <authorList>
            <consortium name="AG Boll"/>
        </authorList>
    </citation>
    <scope>NUCLEOTIDE SEQUENCE [LARGE SCALE GENOMIC DNA]</scope>
    <source>
        <strain evidence="7">Chol</strain>
    </source>
</reference>
<dbReference type="PANTHER" id="PTHR43742">
    <property type="entry name" value="TRIMETHYLAMINE-N-OXIDE REDUCTASE"/>
    <property type="match status" value="1"/>
</dbReference>
<dbReference type="RefSeq" id="WP_154715930.1">
    <property type="nucleotide sequence ID" value="NZ_LT837803.1"/>
</dbReference>
<evidence type="ECO:0000313" key="6">
    <source>
        <dbReference type="EMBL" id="AFF61334.1"/>
    </source>
</evidence>
<evidence type="ECO:0000256" key="3">
    <source>
        <dbReference type="ARBA" id="ARBA00023004"/>
    </source>
</evidence>
<proteinExistence type="inferred from homology"/>
<dbReference type="Gene3D" id="3.40.50.12440">
    <property type="match status" value="1"/>
</dbReference>
<evidence type="ECO:0000256" key="2">
    <source>
        <dbReference type="ARBA" id="ARBA00022723"/>
    </source>
</evidence>
<dbReference type="GO" id="GO:0051536">
    <property type="term" value="F:iron-sulfur cluster binding"/>
    <property type="evidence" value="ECO:0007669"/>
    <property type="project" value="UniProtKB-KW"/>
</dbReference>
<dbReference type="InterPro" id="IPR006963">
    <property type="entry name" value="Mopterin_OxRdtase_4Fe-4S_dom"/>
</dbReference>
<keyword evidence="4" id="KW-0411">Iron-sulfur</keyword>
<evidence type="ECO:0000256" key="1">
    <source>
        <dbReference type="ARBA" id="ARBA00010312"/>
    </source>
</evidence>
<keyword evidence="8" id="KW-1185">Reference proteome</keyword>
<protein>
    <submittedName>
        <fullName evidence="6">Putative steroid C25 dehydrogenase-like alpha subunit</fullName>
    </submittedName>
</protein>
<dbReference type="InterPro" id="IPR006656">
    <property type="entry name" value="Mopterin_OxRdtase"/>
</dbReference>
<dbReference type="EMBL" id="JQ293000">
    <property type="protein sequence ID" value="AFF61334.1"/>
    <property type="molecule type" value="Genomic_DNA"/>
</dbReference>
<organism evidence="6">
    <name type="scientific">Sterolibacterium denitrificans</name>
    <dbReference type="NCBI Taxonomy" id="157592"/>
    <lineage>
        <taxon>Bacteria</taxon>
        <taxon>Pseudomonadati</taxon>
        <taxon>Pseudomonadota</taxon>
        <taxon>Betaproteobacteria</taxon>
        <taxon>Nitrosomonadales</taxon>
        <taxon>Sterolibacteriaceae</taxon>
        <taxon>Sterolibacterium</taxon>
    </lineage>
</organism>
<name>H9NN98_9PROT</name>
<dbReference type="GO" id="GO:0043546">
    <property type="term" value="F:molybdopterin cofactor binding"/>
    <property type="evidence" value="ECO:0007669"/>
    <property type="project" value="InterPro"/>
</dbReference>
<dbReference type="PANTHER" id="PTHR43742:SF6">
    <property type="entry name" value="OXIDOREDUCTASE YYAE-RELATED"/>
    <property type="match status" value="1"/>
</dbReference>
<dbReference type="Pfam" id="PF01568">
    <property type="entry name" value="Molydop_binding"/>
    <property type="match status" value="1"/>
</dbReference>
<gene>
    <name evidence="6" type="primary">s25dA5</name>
    <name evidence="7" type="synonym">s25dA</name>
    <name evidence="7" type="ORF">SDENCHOL_10538</name>
</gene>
<dbReference type="InterPro" id="IPR050612">
    <property type="entry name" value="Prok_Mopterin_Oxidored"/>
</dbReference>
<dbReference type="Gene3D" id="2.20.25.90">
    <property type="entry name" value="ADC-like domains"/>
    <property type="match status" value="1"/>
</dbReference>
<dbReference type="AlphaFoldDB" id="H9NN98"/>
<dbReference type="PROSITE" id="PS51669">
    <property type="entry name" value="4FE4S_MOW_BIS_MGD"/>
    <property type="match status" value="1"/>
</dbReference>
<keyword evidence="2" id="KW-0479">Metal-binding</keyword>
<sequence>MERSSASSTVGLSVSRRQFLIKAGLASMAGGTLALFGCHRAPLQHFHGTMGGRFDLGPRTTPKLGNWQDLYRQRWTWDKVAKGSHGWANCRSACEWDLYVKDGIVVREEQSATYEASEPGVPDFNPRGCQKGACYTEVMYGPSRTTVPLKRVGPRGSGKWEKISWEQALREIAVKTVDAVEEYGTDTVFQDLGPNFDFGPSTAGRFKFMYQASSLFSDMWGEIGDLNFGATMALGAAQIGGSSDDWFLSDFIVVWMMNPSVTQIPDAHFLYEARYNGTELCVIDPQYSATAIHADQWLPIHTGTDAALGLAVARHLLEVGAIDLPFIREQTDLPLLVRIDSGRFLREEDLKDGGSPDQLYMWHPQKNAAVPAPGCTGNTTRKLTLDFEPPIDGQWTIRLANGQEVLVAPVGALLKEHLEPWTFEHTAAVTKLHVEQIKRFAEGWAKAERPKVLSSWGSNRFVHSDLMNRAKILCLMLKGSFGKKGCGYEATGIVDMEGFNNAMRMEREGMRGRLGTLMGMMTPGELFSNVLEIVKKRKTESDFILETEMKYLKEQLCSSDVVETNFKSPGYRAAIVKEQEGMQPRSLEEYYQEAREKNWSQGLPRKAPVKVYFSGGSNMLRRNNLPQYLKAHIWDDMHCIVDINPKYSFTGTYSDYILPAAGWYEKSGIKYTMSYIPYLHYCDVAVPPLAESKGEWEIFWLLTREMENYAKEKDLPVLDGCGRGPNDFKTLHQRYTNHGALGQHDDDKVMKEILHGDATEGMTIEGLKETGIAKFTSAGKPVAADAINNPDWKGEGVMTTLTRFTTHKEPWPTYSGRITSFIDHPWFIEFGEQFTTHKDSPKAGGDYPFQFVSCHARWSIHSTWRDTPMMLRLQRGEPLVYLNPTEAEKLGVKDFEYVEIYNNYGSIRMRLKVTAMVRPGVAYYYHAWEPHQFPNHESFKFLIPGIVNPLLMAGGYGQINHAMNRYQPGSAVQDTRVGIRAWTGQATGAHPVVKETVVQAATAATASPEA</sequence>